<keyword evidence="5" id="KW-0695">RNA-directed DNA polymerase</keyword>
<dbReference type="SUPFAM" id="SSF56672">
    <property type="entry name" value="DNA/RNA polymerases"/>
    <property type="match status" value="1"/>
</dbReference>
<name>A0A5A7T5W6_CUCMM</name>
<feature type="coiled-coil region" evidence="2">
    <location>
        <begin position="1"/>
        <end position="28"/>
    </location>
</feature>
<dbReference type="GO" id="GO:0004523">
    <property type="term" value="F:RNA-DNA hybrid ribonuclease activity"/>
    <property type="evidence" value="ECO:0007669"/>
    <property type="project" value="InterPro"/>
</dbReference>
<dbReference type="EMBL" id="SSTE01019085">
    <property type="protein sequence ID" value="KAA0036957.1"/>
    <property type="molecule type" value="Genomic_DNA"/>
</dbReference>
<dbReference type="InterPro" id="IPR043128">
    <property type="entry name" value="Rev_trsase/Diguanyl_cyclase"/>
</dbReference>
<evidence type="ECO:0000256" key="1">
    <source>
        <dbReference type="ARBA" id="ARBA00023172"/>
    </source>
</evidence>
<gene>
    <name evidence="5" type="ORF">E6C27_scaffold86G00370</name>
</gene>
<evidence type="ECO:0000256" key="2">
    <source>
        <dbReference type="SAM" id="Coils"/>
    </source>
</evidence>
<dbReference type="InterPro" id="IPR021109">
    <property type="entry name" value="Peptidase_aspartic_dom_sf"/>
</dbReference>
<evidence type="ECO:0000313" key="5">
    <source>
        <dbReference type="EMBL" id="KAA0036957.1"/>
    </source>
</evidence>
<dbReference type="CDD" id="cd01647">
    <property type="entry name" value="RT_LTR"/>
    <property type="match status" value="1"/>
</dbReference>
<dbReference type="OrthoDB" id="10058156at2759"/>
<evidence type="ECO:0000259" key="4">
    <source>
        <dbReference type="PROSITE" id="PS50878"/>
    </source>
</evidence>
<dbReference type="CDD" id="cd00303">
    <property type="entry name" value="retropepsin_like"/>
    <property type="match status" value="1"/>
</dbReference>
<reference evidence="5 6" key="1">
    <citation type="submission" date="2019-08" db="EMBL/GenBank/DDBJ databases">
        <title>Draft genome sequences of two oriental melons (Cucumis melo L. var makuwa).</title>
        <authorList>
            <person name="Kwon S.-Y."/>
        </authorList>
    </citation>
    <scope>NUCLEOTIDE SEQUENCE [LARGE SCALE GENOMIC DNA]</scope>
    <source>
        <strain evidence="6">cv. SW 3</strain>
        <tissue evidence="5">Leaf</tissue>
    </source>
</reference>
<dbReference type="InterPro" id="IPR041577">
    <property type="entry name" value="RT_RNaseH_2"/>
</dbReference>
<dbReference type="Pfam" id="PF13456">
    <property type="entry name" value="RVT_3"/>
    <property type="match status" value="1"/>
</dbReference>
<accession>A0A5A7T5W6</accession>
<dbReference type="InterPro" id="IPR012337">
    <property type="entry name" value="RNaseH-like_sf"/>
</dbReference>
<evidence type="ECO:0000313" key="6">
    <source>
        <dbReference type="Proteomes" id="UP000321393"/>
    </source>
</evidence>
<keyword evidence="1" id="KW-0233">DNA recombination</keyword>
<protein>
    <submittedName>
        <fullName evidence="5">RNA-directed DNA polymerase (Reverse transcriptase), Ribonuclease H-like protein</fullName>
    </submittedName>
</protein>
<dbReference type="GO" id="GO:0006310">
    <property type="term" value="P:DNA recombination"/>
    <property type="evidence" value="ECO:0007669"/>
    <property type="project" value="UniProtKB-KW"/>
</dbReference>
<dbReference type="SUPFAM" id="SSF53098">
    <property type="entry name" value="Ribonuclease H-like"/>
    <property type="match status" value="1"/>
</dbReference>
<dbReference type="FunFam" id="3.30.70.270:FF:000063">
    <property type="entry name" value="Zinc knuckle domaincontaining protein"/>
    <property type="match status" value="1"/>
</dbReference>
<dbReference type="InterPro" id="IPR002156">
    <property type="entry name" value="RNaseH_domain"/>
</dbReference>
<dbReference type="Gene3D" id="3.30.420.10">
    <property type="entry name" value="Ribonuclease H-like superfamily/Ribonuclease H"/>
    <property type="match status" value="1"/>
</dbReference>
<proteinExistence type="predicted"/>
<dbReference type="Proteomes" id="UP000321393">
    <property type="component" value="Unassembled WGS sequence"/>
</dbReference>
<feature type="region of interest" description="Disordered" evidence="3">
    <location>
        <begin position="384"/>
        <end position="405"/>
    </location>
</feature>
<keyword evidence="5" id="KW-0548">Nucleotidyltransferase</keyword>
<feature type="domain" description="Reverse transcriptase" evidence="4">
    <location>
        <begin position="1119"/>
        <end position="1298"/>
    </location>
</feature>
<dbReference type="Pfam" id="PF00078">
    <property type="entry name" value="RVT_1"/>
    <property type="match status" value="1"/>
</dbReference>
<sequence>MEEKDKDMDKMRQEINNLGEQVSKILELLSMGKGKSVVDTAQSSNPIQDTDDPIYPPGFTPYHINVPQSQTTQHYVPTNPLYVVPPIIPGIEHLEAQAKIQDMEQNENTPAKQKLDVLEERLRAIEETDVYGNIDATQLCLVPGLIIPAKFKVPEFDKYDGSTCPRSHLIMYYRKMATHINNDKLLVHCFQDSLTDPASRWYIQLDNAHIHVWKDLADAFLKQYKHNIDMAPDHLDLQRMEKKSSESFKEYAQRWRDMAAEVQPPLTDKEMTSMFMNTLRAPFYERMIGNASTNFSDIIVIGERIEYGIKHGRLAEATTEYGRIKKGTISKKKEGEVHAIGFPNSGKHKSIFGQRKYEQNFPSYISNVSHIPYNSYVPAHTVSETPKPVNSNSPRPFVQGQGSKTNSDTWRFDPIPMTYTEILPQLIQNRQLASIPMIPIQPPYQKWYDSNARCDYHAGGVGHSIENCLALKRNVQSLINVGWLSFKKSGEKSNVYENPLPDHENPKVNAVDSFVEKCKNELHEIVMPMEALFEGLFEAGYVSHEYLDPNIRYEGYDESRHCIFHRGVAGHVVQQCQKFRSKVQQLMDSKILTVITGPLVDNITGISGITRSGRCYKPDNLTVPSNGLILEQGRKNEKRNAKEHCKDQDVEMPIIAKDIEYKKLVTDEEANEFLKIVKQKPRRKVLLDILNKAHVGHDISVEKFSGIIGNITSSNSIVFTDDEIPPEGLGHTKALHIQLKCKDYVIARVLVDNGSALNIMPKSTLLKLPVDMSHIKSSTMVVKAFDGSRREVMGDIELPVKIGPCIFNIVFQVMEITPTYSFLLGRPWIHSAGVVPSTLHQKLKFIVGSKLICVMGEEDFLITKPVSTPYVEAMEEALECSFRSFEIAHATMMEATVDEVIKPHKSKVEVMTTRIMGGGGYSLNKNLETLLKIPSNDGRFGLGYKPSIYDKIRLQEGKKKKRLAKLEMREFDPSIKLIPELYDTFKSAGISYSSDNSDLKDDLLTKMESLSVAAVAQEASFEGNTVYACPPDFELNNWDSVDLPTFSRDFHDSTLDALIYTMESDKENDDEDDVGISSELLRMVEEEDEVLGPHQELVEAINLGSQEESKEEEVQKQIEAGFLTVSKYPEWVANIVPVPKKDGKVRMCMDYRDLNRASPKDNFPLPHIDMLVDNTAGYSTFSFMDGFSGYNQIKMAEEDREKTTFITLWGTFCYKVMPFGLKNAGATYQRAMVTLFHDMMHKEIEVYVDDMIAKSKTDEDHTTTLQKLFDRLRKYQLKLNPSKCTFGATLGKLLGFIVSEEGIKVDPDKVRAIMEMPSPKTEKEIRGFLGRLNYISRFISYLTPTCEPIFKLLRKNNPGKWNEDCEEAFNKIKQYLQSPPVLIPPAPGRPLILYLTVLESFMDGVLGQHDLSGKKEHAIYYLSKKFTDYESRYSMLERTCCALYDIVYVTKKAIKGSAVADHLAAQPVADYEPMRIDFLDENIFLVENNARDHETWTMLFDGASNELGHGIGVVLISPEGKVFPLTAKLCFECTYNIAEYEACIMGLQVACDMSIKKLKVLGDSMLVIHQVKEEWETRDAKLEDNRMADALATLAVMFDLNLEFELHPIQITKRDVPAYCMNVGNDNKPWYFDIKQYIKCREYPYEASENDKRTIRRLAMNFFLSVRTSTEATPFSLVYVMEAVLPLEVEIPSLRVLMEAKLDEAEWIRGRYEQLNFVEEKRSEAEAEACLSSPLFIKPSPRAKVDVFLNLVKSSPDLKLRPKPVYQPRSEAEAEACLSGPLFIKPSPRAKVDVFLNLVKSSPELKLRPKPVYQSYDFPPLHDSSSPRSPSPRFFLSTILPLHDSSHFPTITNTIFMIWQS</sequence>
<comment type="caution">
    <text evidence="5">The sequence shown here is derived from an EMBL/GenBank/DDBJ whole genome shotgun (WGS) entry which is preliminary data.</text>
</comment>
<dbReference type="InterPro" id="IPR043502">
    <property type="entry name" value="DNA/RNA_pol_sf"/>
</dbReference>
<dbReference type="Gene3D" id="2.40.70.10">
    <property type="entry name" value="Acid Proteases"/>
    <property type="match status" value="1"/>
</dbReference>
<dbReference type="Gene3D" id="3.10.10.10">
    <property type="entry name" value="HIV Type 1 Reverse Transcriptase, subunit A, domain 1"/>
    <property type="match status" value="1"/>
</dbReference>
<keyword evidence="2" id="KW-0175">Coiled coil</keyword>
<dbReference type="GO" id="GO:0003676">
    <property type="term" value="F:nucleic acid binding"/>
    <property type="evidence" value="ECO:0007669"/>
    <property type="project" value="InterPro"/>
</dbReference>
<dbReference type="Gene3D" id="3.30.70.270">
    <property type="match status" value="2"/>
</dbReference>
<keyword evidence="5" id="KW-0808">Transferase</keyword>
<dbReference type="Pfam" id="PF03732">
    <property type="entry name" value="Retrotrans_gag"/>
    <property type="match status" value="1"/>
</dbReference>
<dbReference type="InterPro" id="IPR036397">
    <property type="entry name" value="RNaseH_sf"/>
</dbReference>
<dbReference type="PROSITE" id="PS50878">
    <property type="entry name" value="RT_POL"/>
    <property type="match status" value="1"/>
</dbReference>
<dbReference type="GO" id="GO:0003964">
    <property type="term" value="F:RNA-directed DNA polymerase activity"/>
    <property type="evidence" value="ECO:0007669"/>
    <property type="project" value="UniProtKB-KW"/>
</dbReference>
<dbReference type="InterPro" id="IPR005162">
    <property type="entry name" value="Retrotrans_gag_dom"/>
</dbReference>
<organism evidence="5 6">
    <name type="scientific">Cucumis melo var. makuwa</name>
    <name type="common">Oriental melon</name>
    <dbReference type="NCBI Taxonomy" id="1194695"/>
    <lineage>
        <taxon>Eukaryota</taxon>
        <taxon>Viridiplantae</taxon>
        <taxon>Streptophyta</taxon>
        <taxon>Embryophyta</taxon>
        <taxon>Tracheophyta</taxon>
        <taxon>Spermatophyta</taxon>
        <taxon>Magnoliopsida</taxon>
        <taxon>eudicotyledons</taxon>
        <taxon>Gunneridae</taxon>
        <taxon>Pentapetalae</taxon>
        <taxon>rosids</taxon>
        <taxon>fabids</taxon>
        <taxon>Cucurbitales</taxon>
        <taxon>Cucurbitaceae</taxon>
        <taxon>Benincaseae</taxon>
        <taxon>Cucumis</taxon>
    </lineage>
</organism>
<dbReference type="PANTHER" id="PTHR32108:SF9">
    <property type="entry name" value="REVERSE TRANSCRIPTASE RNASE H-LIKE DOMAIN-CONTAINING PROTEIN"/>
    <property type="match status" value="1"/>
</dbReference>
<evidence type="ECO:0000256" key="3">
    <source>
        <dbReference type="SAM" id="MobiDB-lite"/>
    </source>
</evidence>
<dbReference type="PANTHER" id="PTHR32108">
    <property type="entry name" value="DNA-DIRECTED RNA POLYMERASE SUBUNIT ALPHA"/>
    <property type="match status" value="1"/>
</dbReference>
<dbReference type="Pfam" id="PF17919">
    <property type="entry name" value="RT_RNaseH_2"/>
    <property type="match status" value="1"/>
</dbReference>
<dbReference type="CDD" id="cd09279">
    <property type="entry name" value="RNase_HI_like"/>
    <property type="match status" value="1"/>
</dbReference>
<dbReference type="InterPro" id="IPR000477">
    <property type="entry name" value="RT_dom"/>
</dbReference>